<dbReference type="PROSITE" id="PS51318">
    <property type="entry name" value="TAT"/>
    <property type="match status" value="1"/>
</dbReference>
<keyword evidence="2" id="KW-1185">Reference proteome</keyword>
<dbReference type="InterPro" id="IPR008311">
    <property type="entry name" value="UCP028101"/>
</dbReference>
<reference evidence="1 2" key="1">
    <citation type="submission" date="2019-06" db="EMBL/GenBank/DDBJ databases">
        <title>A novel bacterium of genus Marinomonas, isolated from coastal sand.</title>
        <authorList>
            <person name="Huang H."/>
            <person name="Mo K."/>
            <person name="Hu Y."/>
        </authorList>
    </citation>
    <scope>NUCLEOTIDE SEQUENCE [LARGE SCALE GENOMIC DNA]</scope>
    <source>
        <strain evidence="1 2">HB171799</strain>
    </source>
</reference>
<name>A0A501WJY2_9GAMM</name>
<dbReference type="Pfam" id="PF07433">
    <property type="entry name" value="DUF1513"/>
    <property type="match status" value="1"/>
</dbReference>
<proteinExistence type="predicted"/>
<evidence type="ECO:0000313" key="2">
    <source>
        <dbReference type="Proteomes" id="UP000315901"/>
    </source>
</evidence>
<organism evidence="1 2">
    <name type="scientific">Maribrevibacterium harenarium</name>
    <dbReference type="NCBI Taxonomy" id="2589817"/>
    <lineage>
        <taxon>Bacteria</taxon>
        <taxon>Pseudomonadati</taxon>
        <taxon>Pseudomonadota</taxon>
        <taxon>Gammaproteobacteria</taxon>
        <taxon>Oceanospirillales</taxon>
        <taxon>Oceanospirillaceae</taxon>
        <taxon>Maribrevibacterium</taxon>
    </lineage>
</organism>
<dbReference type="AlphaFoldDB" id="A0A501WJY2"/>
<evidence type="ECO:0000313" key="1">
    <source>
        <dbReference type="EMBL" id="TPE47341.1"/>
    </source>
</evidence>
<dbReference type="InterPro" id="IPR006311">
    <property type="entry name" value="TAT_signal"/>
</dbReference>
<dbReference type="OrthoDB" id="5624218at2"/>
<dbReference type="EMBL" id="VFRR01000043">
    <property type="protein sequence ID" value="TPE47341.1"/>
    <property type="molecule type" value="Genomic_DNA"/>
</dbReference>
<dbReference type="InterPro" id="IPR015943">
    <property type="entry name" value="WD40/YVTN_repeat-like_dom_sf"/>
</dbReference>
<dbReference type="Gene3D" id="2.130.10.10">
    <property type="entry name" value="YVTN repeat-like/Quinoprotein amine dehydrogenase"/>
    <property type="match status" value="1"/>
</dbReference>
<accession>A0A501WJY2</accession>
<dbReference type="PIRSF" id="PIRSF028101">
    <property type="entry name" value="UCP028101"/>
    <property type="match status" value="1"/>
</dbReference>
<comment type="caution">
    <text evidence="1">The sequence shown here is derived from an EMBL/GenBank/DDBJ whole genome shotgun (WGS) entry which is preliminary data.</text>
</comment>
<sequence>MLSRRQFLAAGLALGSAPLWANLIGSREGMYVSAFSSDGNHFAAGFNDVGNILWHIQLPERAHAPVLHPTQAVAGFVARRPGFYMDFVNVRTGDFLQRITPTQDHHFYGHALFSHDGDFLITQENHFPTGEGKIFVRRWPSAEVVAEYSSGGIGPHEAVFLNSSTIVIANGGLRTHPDNDRDILNLDTMAPNLTYLNWQTGEILQQVKHADKWHQLSIRHLDVNQHGEVVIGCQHQGEAWEQVPLVAVSRIDATDFRYLDMPEPIRARFKQYCGSVCFDKSGELVAISTPRGGFVAYWRISDHQFIGVDNCRDVCGLSPSNESGSFILTSGTGKVLNTLVYENHIELITQHASIRWDNHLRRVTI</sequence>
<gene>
    <name evidence="1" type="ORF">FJM67_14655</name>
</gene>
<dbReference type="SUPFAM" id="SSF69322">
    <property type="entry name" value="Tricorn protease domain 2"/>
    <property type="match status" value="1"/>
</dbReference>
<dbReference type="RefSeq" id="WP_140590839.1">
    <property type="nucleotide sequence ID" value="NZ_VFRR01000043.1"/>
</dbReference>
<dbReference type="Proteomes" id="UP000315901">
    <property type="component" value="Unassembled WGS sequence"/>
</dbReference>
<protein>
    <submittedName>
        <fullName evidence="1">DUF1513 domain-containing protein</fullName>
    </submittedName>
</protein>